<feature type="region of interest" description="Disordered" evidence="1">
    <location>
        <begin position="356"/>
        <end position="384"/>
    </location>
</feature>
<dbReference type="Proteomes" id="UP000075635">
    <property type="component" value="Unassembled WGS sequence"/>
</dbReference>
<evidence type="ECO:0000313" key="3">
    <source>
        <dbReference type="EMBL" id="KYF90183.1"/>
    </source>
</evidence>
<organism evidence="3 4">
    <name type="scientific">Sorangium cellulosum</name>
    <name type="common">Polyangium cellulosum</name>
    <dbReference type="NCBI Taxonomy" id="56"/>
    <lineage>
        <taxon>Bacteria</taxon>
        <taxon>Pseudomonadati</taxon>
        <taxon>Myxococcota</taxon>
        <taxon>Polyangia</taxon>
        <taxon>Polyangiales</taxon>
        <taxon>Polyangiaceae</taxon>
        <taxon>Sorangium</taxon>
    </lineage>
</organism>
<reference evidence="3 4" key="1">
    <citation type="submission" date="2014-02" db="EMBL/GenBank/DDBJ databases">
        <title>The small core and large imbalanced accessory genome model reveals a collaborative survival strategy of Sorangium cellulosum strains in nature.</title>
        <authorList>
            <person name="Han K."/>
            <person name="Peng R."/>
            <person name="Blom J."/>
            <person name="Li Y.-Z."/>
        </authorList>
    </citation>
    <scope>NUCLEOTIDE SEQUENCE [LARGE SCALE GENOMIC DNA]</scope>
    <source>
        <strain evidence="3 4">So0011-07</strain>
    </source>
</reference>
<feature type="compositionally biased region" description="Pro residues" evidence="1">
    <location>
        <begin position="7"/>
        <end position="21"/>
    </location>
</feature>
<keyword evidence="2" id="KW-1133">Transmembrane helix</keyword>
<protein>
    <submittedName>
        <fullName evidence="3">Uncharacterized protein</fullName>
    </submittedName>
</protein>
<feature type="region of interest" description="Disordered" evidence="1">
    <location>
        <begin position="1"/>
        <end position="29"/>
    </location>
</feature>
<gene>
    <name evidence="3" type="ORF">BE17_35260</name>
</gene>
<feature type="transmembrane region" description="Helical" evidence="2">
    <location>
        <begin position="87"/>
        <end position="105"/>
    </location>
</feature>
<accession>A0A150SCG6</accession>
<evidence type="ECO:0000256" key="2">
    <source>
        <dbReference type="SAM" id="Phobius"/>
    </source>
</evidence>
<name>A0A150SCG6_SORCE</name>
<evidence type="ECO:0000313" key="4">
    <source>
        <dbReference type="Proteomes" id="UP000075635"/>
    </source>
</evidence>
<feature type="transmembrane region" description="Helical" evidence="2">
    <location>
        <begin position="111"/>
        <end position="139"/>
    </location>
</feature>
<feature type="region of interest" description="Disordered" evidence="1">
    <location>
        <begin position="228"/>
        <end position="263"/>
    </location>
</feature>
<evidence type="ECO:0000256" key="1">
    <source>
        <dbReference type="SAM" id="MobiDB-lite"/>
    </source>
</evidence>
<proteinExistence type="predicted"/>
<feature type="transmembrane region" description="Helical" evidence="2">
    <location>
        <begin position="43"/>
        <end position="66"/>
    </location>
</feature>
<comment type="caution">
    <text evidence="3">The sequence shown here is derived from an EMBL/GenBank/DDBJ whole genome shotgun (WGS) entry which is preliminary data.</text>
</comment>
<feature type="transmembrane region" description="Helical" evidence="2">
    <location>
        <begin position="151"/>
        <end position="169"/>
    </location>
</feature>
<dbReference type="AlphaFoldDB" id="A0A150SCG6"/>
<keyword evidence="2" id="KW-0812">Transmembrane</keyword>
<sequence>MAGQEPPSTPPESPTAPPGANPVPSLEGLFPRPHPSSETLFKLGAAAMVLGPLLGVPAILLGRLVLREITLSEGRYAGEARARLGVRLGWAGTQVYTLGLLYAIGATSASVALVVLGAGVMAGLAIAIGASAAGAPLPFATAARASRQAPWVIYPAVAGLLGVGLAGFLTKHSADERARLEALAACEQARRGANEALEAASFDQARSHLQEARRTCVEGAALQEVARAEADVDAREREATQRRAAEDAARKERERAEEERERAEEARRRAERERKAVARFKDVAQVIARHVQVASARATQRRWEDARAALSQAELALDEFRGTDVQRSERCAALLAQVVQLRPDVDAGLEQIRQRREDEERRRRELREAAEEKQRQMKEAAEERLRQMREAAEERREASLRVQCCDGSLSPSCLCGRSSYRGCCSHHGGVCGCED</sequence>
<keyword evidence="2" id="KW-0472">Membrane</keyword>
<dbReference type="EMBL" id="JEMB01001148">
    <property type="protein sequence ID" value="KYF90183.1"/>
    <property type="molecule type" value="Genomic_DNA"/>
</dbReference>